<organism evidence="1 2">
    <name type="scientific">Haemonchus contortus</name>
    <name type="common">Barber pole worm</name>
    <dbReference type="NCBI Taxonomy" id="6289"/>
    <lineage>
        <taxon>Eukaryota</taxon>
        <taxon>Metazoa</taxon>
        <taxon>Ecdysozoa</taxon>
        <taxon>Nematoda</taxon>
        <taxon>Chromadorea</taxon>
        <taxon>Rhabditida</taxon>
        <taxon>Rhabditina</taxon>
        <taxon>Rhabditomorpha</taxon>
        <taxon>Strongyloidea</taxon>
        <taxon>Trichostrongylidae</taxon>
        <taxon>Haemonchus</taxon>
    </lineage>
</organism>
<proteinExistence type="predicted"/>
<keyword evidence="1" id="KW-1185">Reference proteome</keyword>
<sequence length="66" mass="7633">MYTVRSEIAFKPKKLMWRLEQNVGSVLFRGEGIDAEIRETTRSRSIASTARNQESNTALNMLVHRH</sequence>
<dbReference type="WBParaSite" id="HCON_00190440-00001">
    <property type="protein sequence ID" value="HCON_00190440-00001"/>
    <property type="gene ID" value="HCON_00190440"/>
</dbReference>
<evidence type="ECO:0000313" key="1">
    <source>
        <dbReference type="Proteomes" id="UP000025227"/>
    </source>
</evidence>
<accession>A0A7I4Z7N3</accession>
<dbReference type="Proteomes" id="UP000025227">
    <property type="component" value="Unplaced"/>
</dbReference>
<evidence type="ECO:0000313" key="2">
    <source>
        <dbReference type="WBParaSite" id="HCON_00190440-00001"/>
    </source>
</evidence>
<name>A0A7I4Z7N3_HAECO</name>
<reference evidence="2" key="1">
    <citation type="submission" date="2020-12" db="UniProtKB">
        <authorList>
            <consortium name="WormBaseParasite"/>
        </authorList>
    </citation>
    <scope>IDENTIFICATION</scope>
    <source>
        <strain evidence="2">MHco3</strain>
    </source>
</reference>
<protein>
    <submittedName>
        <fullName evidence="2">Uncharacterized protein</fullName>
    </submittedName>
</protein>
<dbReference type="AlphaFoldDB" id="A0A7I4Z7N3"/>